<dbReference type="EMBL" id="AP013035">
    <property type="protein sequence ID" value="BAT72470.1"/>
    <property type="molecule type" value="Genomic_DNA"/>
</dbReference>
<sequence length="400" mass="44269">MKKAFIISFVLALWCNLALGKIYVDITSPASAKIGVAIFYQGISIERFQRVLERDLFVYGIFALYFPQKYGMTKEEVKVAGADIALSIDQSMFMDKAKVAYSIEDLSDGSIISSGTVSFSLEDAQAAAHRIADALYKAVTGNEGMLERRAVAIRKVAGGYELVLIDVGAMSYKKLKFFRVPIQSPALSPDGQKIVFSMMDKKNFDIFLMDIATGQIKKICSTKGPDTAPSWMPDGKGIVFSGYVKEDNPDLLYCDLGSGKIVRLTRSIAIDTSPSVSPDGRNVAYVSNREGAPHVYLLDMQTRLSYRISSGSYDVSPAWSPRGDDIAYATILNGVFHIAIYNLRTYTTKVLFRGDDPTWSPNGDYILYTRPGGLYLAPVYGNPENEVRLFVGKWVNPSWR</sequence>
<dbReference type="STRING" id="1298851.TST_1686"/>
<proteinExistence type="inferred from homology"/>
<keyword evidence="3" id="KW-1185">Reference proteome</keyword>
<dbReference type="InterPro" id="IPR011042">
    <property type="entry name" value="6-blade_b-propeller_TolB-like"/>
</dbReference>
<accession>A0A0S3QVW4</accession>
<gene>
    <name evidence="2" type="primary">tolB</name>
    <name evidence="2" type="ORF">TST_1686</name>
</gene>
<name>A0A0S3QVW4_THET7</name>
<dbReference type="SUPFAM" id="SSF69304">
    <property type="entry name" value="Tricorn protease N-terminal domain"/>
    <property type="match status" value="1"/>
</dbReference>
<reference evidence="3" key="1">
    <citation type="journal article" date="2018" name="Science">
        <title>A primordial and reversible TCA cycle in a facultatively chemolithoautotrophic thermophile.</title>
        <authorList>
            <person name="Nunoura T."/>
            <person name="Chikaraishi Y."/>
            <person name="Izaki R."/>
            <person name="Suwa T."/>
            <person name="Sato T."/>
            <person name="Harada T."/>
            <person name="Mori K."/>
            <person name="Kato Y."/>
            <person name="Miyazaki M."/>
            <person name="Shimamura S."/>
            <person name="Yanagawa K."/>
            <person name="Shuto A."/>
            <person name="Ohkouchi N."/>
            <person name="Fujita N."/>
            <person name="Takaki Y."/>
            <person name="Atomi H."/>
            <person name="Takai K."/>
        </authorList>
    </citation>
    <scope>NUCLEOTIDE SEQUENCE [LARGE SCALE GENOMIC DNA]</scope>
    <source>
        <strain evidence="3">DSM 17441 / JCM 13301 / NBRC 103674 / ABI70S6</strain>
    </source>
</reference>
<organism evidence="2 3">
    <name type="scientific">Thermosulfidibacter takaii (strain DSM 17441 / JCM 13301 / NBRC 103674 / ABI70S6)</name>
    <dbReference type="NCBI Taxonomy" id="1298851"/>
    <lineage>
        <taxon>Bacteria</taxon>
        <taxon>Pseudomonadati</taxon>
        <taxon>Thermosulfidibacterota</taxon>
        <taxon>Thermosulfidibacteria</taxon>
        <taxon>Thermosulfidibacterales</taxon>
        <taxon>Thermosulfidibacteraceae</taxon>
    </lineage>
</organism>
<dbReference type="AlphaFoldDB" id="A0A0S3QVW4"/>
<dbReference type="KEGG" id="ttk:TST_1686"/>
<evidence type="ECO:0000256" key="1">
    <source>
        <dbReference type="ARBA" id="ARBA00009820"/>
    </source>
</evidence>
<dbReference type="Gene3D" id="3.40.50.10070">
    <property type="entry name" value="TolB, N-terminal domain"/>
    <property type="match status" value="1"/>
</dbReference>
<protein>
    <submittedName>
        <fullName evidence="2">TolB protein</fullName>
    </submittedName>
</protein>
<dbReference type="PANTHER" id="PTHR36842">
    <property type="entry name" value="PROTEIN TOLB HOMOLOG"/>
    <property type="match status" value="1"/>
</dbReference>
<dbReference type="OrthoDB" id="108903at2"/>
<dbReference type="InterPro" id="IPR011659">
    <property type="entry name" value="WD40"/>
</dbReference>
<dbReference type="Pfam" id="PF07676">
    <property type="entry name" value="PD40"/>
    <property type="match status" value="4"/>
</dbReference>
<dbReference type="Gene3D" id="2.120.10.30">
    <property type="entry name" value="TolB, C-terminal domain"/>
    <property type="match status" value="1"/>
</dbReference>
<evidence type="ECO:0000313" key="2">
    <source>
        <dbReference type="EMBL" id="BAT72470.1"/>
    </source>
</evidence>
<dbReference type="RefSeq" id="WP_068550636.1">
    <property type="nucleotide sequence ID" value="NZ_AP013035.1"/>
</dbReference>
<dbReference type="PANTHER" id="PTHR36842:SF1">
    <property type="entry name" value="PROTEIN TOLB"/>
    <property type="match status" value="1"/>
</dbReference>
<dbReference type="SUPFAM" id="SSF52964">
    <property type="entry name" value="TolB, N-terminal domain"/>
    <property type="match status" value="1"/>
</dbReference>
<dbReference type="Proteomes" id="UP000063234">
    <property type="component" value="Chromosome"/>
</dbReference>
<evidence type="ECO:0000313" key="3">
    <source>
        <dbReference type="Proteomes" id="UP000063234"/>
    </source>
</evidence>
<comment type="similarity">
    <text evidence="1">Belongs to the TolB family.</text>
</comment>